<protein>
    <submittedName>
        <fullName evidence="1">Uncharacterized protein</fullName>
    </submittedName>
</protein>
<evidence type="ECO:0000313" key="2">
    <source>
        <dbReference type="Proteomes" id="UP001219934"/>
    </source>
</evidence>
<evidence type="ECO:0000313" key="1">
    <source>
        <dbReference type="EMBL" id="KAJ4938554.1"/>
    </source>
</evidence>
<dbReference type="AlphaFoldDB" id="A0AAD6B8D3"/>
<accession>A0AAD6B8D3</accession>
<dbReference type="EMBL" id="JAPTMU010000009">
    <property type="protein sequence ID" value="KAJ4938554.1"/>
    <property type="molecule type" value="Genomic_DNA"/>
</dbReference>
<organism evidence="1 2">
    <name type="scientific">Pogonophryne albipinna</name>
    <dbReference type="NCBI Taxonomy" id="1090488"/>
    <lineage>
        <taxon>Eukaryota</taxon>
        <taxon>Metazoa</taxon>
        <taxon>Chordata</taxon>
        <taxon>Craniata</taxon>
        <taxon>Vertebrata</taxon>
        <taxon>Euteleostomi</taxon>
        <taxon>Actinopterygii</taxon>
        <taxon>Neopterygii</taxon>
        <taxon>Teleostei</taxon>
        <taxon>Neoteleostei</taxon>
        <taxon>Acanthomorphata</taxon>
        <taxon>Eupercaria</taxon>
        <taxon>Perciformes</taxon>
        <taxon>Notothenioidei</taxon>
        <taxon>Pogonophryne</taxon>
    </lineage>
</organism>
<reference evidence="1" key="1">
    <citation type="submission" date="2022-11" db="EMBL/GenBank/DDBJ databases">
        <title>Chromosome-level genome of Pogonophryne albipinna.</title>
        <authorList>
            <person name="Jo E."/>
        </authorList>
    </citation>
    <scope>NUCLEOTIDE SEQUENCE</scope>
    <source>
        <strain evidence="1">SGF0006</strain>
        <tissue evidence="1">Muscle</tissue>
    </source>
</reference>
<proteinExistence type="predicted"/>
<comment type="caution">
    <text evidence="1">The sequence shown here is derived from an EMBL/GenBank/DDBJ whole genome shotgun (WGS) entry which is preliminary data.</text>
</comment>
<gene>
    <name evidence="1" type="ORF">JOQ06_003167</name>
</gene>
<keyword evidence="2" id="KW-1185">Reference proteome</keyword>
<sequence>MLRKGYYMEDSQAKPILSCLRTPRQSVERRKLIRRGIVECGTLIPGSPLGGCNGGITVSSQQNTSGLTSAPLLYE</sequence>
<dbReference type="Proteomes" id="UP001219934">
    <property type="component" value="Unassembled WGS sequence"/>
</dbReference>
<feature type="non-terminal residue" evidence="1">
    <location>
        <position position="75"/>
    </location>
</feature>
<name>A0AAD6B8D3_9TELE</name>